<organism evidence="1 2">
    <name type="scientific">Megaselia scalaris</name>
    <name type="common">Humpbacked fly</name>
    <name type="synonym">Phora scalaris</name>
    <dbReference type="NCBI Taxonomy" id="36166"/>
    <lineage>
        <taxon>Eukaryota</taxon>
        <taxon>Metazoa</taxon>
        <taxon>Ecdysozoa</taxon>
        <taxon>Arthropoda</taxon>
        <taxon>Hexapoda</taxon>
        <taxon>Insecta</taxon>
        <taxon>Pterygota</taxon>
        <taxon>Neoptera</taxon>
        <taxon>Endopterygota</taxon>
        <taxon>Diptera</taxon>
        <taxon>Brachycera</taxon>
        <taxon>Muscomorpha</taxon>
        <taxon>Platypezoidea</taxon>
        <taxon>Phoridae</taxon>
        <taxon>Megaseliini</taxon>
        <taxon>Megaselia</taxon>
    </lineage>
</organism>
<proteinExistence type="predicted"/>
<evidence type="ECO:0000313" key="2">
    <source>
        <dbReference type="Proteomes" id="UP000015102"/>
    </source>
</evidence>
<reference evidence="1" key="2">
    <citation type="submission" date="2015-06" db="UniProtKB">
        <authorList>
            <consortium name="EnsemblMetazoa"/>
        </authorList>
    </citation>
    <scope>IDENTIFICATION</scope>
</reference>
<dbReference type="HOGENOM" id="CLU_2778764_0_0_1"/>
<dbReference type="Proteomes" id="UP000015102">
    <property type="component" value="Unassembled WGS sequence"/>
</dbReference>
<accession>T1GWC8</accession>
<protein>
    <recommendedName>
        <fullName evidence="3">MADS-box domain-containing protein</fullName>
    </recommendedName>
</protein>
<reference evidence="2" key="1">
    <citation type="submission" date="2013-02" db="EMBL/GenBank/DDBJ databases">
        <authorList>
            <person name="Hughes D."/>
        </authorList>
    </citation>
    <scope>NUCLEOTIDE SEQUENCE</scope>
    <source>
        <strain>Durham</strain>
        <strain evidence="2">NC isolate 2 -- Noor lab</strain>
    </source>
</reference>
<evidence type="ECO:0000313" key="1">
    <source>
        <dbReference type="EnsemblMetazoa" id="MESCA008101-PA"/>
    </source>
</evidence>
<name>T1GWC8_MEGSC</name>
<keyword evidence="2" id="KW-1185">Reference proteome</keyword>
<dbReference type="EMBL" id="CAQQ02171247">
    <property type="status" value="NOT_ANNOTATED_CDS"/>
    <property type="molecule type" value="Genomic_DNA"/>
</dbReference>
<dbReference type="EMBL" id="CAQQ02171246">
    <property type="status" value="NOT_ANNOTATED_CDS"/>
    <property type="molecule type" value="Genomic_DNA"/>
</dbReference>
<dbReference type="AlphaFoldDB" id="T1GWC8"/>
<sequence>MTKRAAEIDTNKSTQIRHRRCRKNIIKRSFSDATLCGVEILNLVWGLSQIASLRHKFNDSYDGCHWFVL</sequence>
<evidence type="ECO:0008006" key="3">
    <source>
        <dbReference type="Google" id="ProtNLM"/>
    </source>
</evidence>
<dbReference type="EnsemblMetazoa" id="MESCA008101-RA">
    <property type="protein sequence ID" value="MESCA008101-PA"/>
    <property type="gene ID" value="MESCA008101"/>
</dbReference>